<dbReference type="AlphaFoldDB" id="A0A383C234"/>
<accession>A0A383C234</accession>
<name>A0A383C234_9ZZZZ</name>
<proteinExistence type="predicted"/>
<evidence type="ECO:0000313" key="1">
    <source>
        <dbReference type="EMBL" id="SVE26129.1"/>
    </source>
</evidence>
<protein>
    <submittedName>
        <fullName evidence="1">Uncharacterized protein</fullName>
    </submittedName>
</protein>
<sequence>MREQKNTTTLFTLPLKEDNIAVLFSIMLLFGADGIVV</sequence>
<reference evidence="1" key="1">
    <citation type="submission" date="2018-05" db="EMBL/GenBank/DDBJ databases">
        <authorList>
            <person name="Lanie J.A."/>
            <person name="Ng W.-L."/>
            <person name="Kazmierczak K.M."/>
            <person name="Andrzejewski T.M."/>
            <person name="Davidsen T.M."/>
            <person name="Wayne K.J."/>
            <person name="Tettelin H."/>
            <person name="Glass J.I."/>
            <person name="Rusch D."/>
            <person name="Podicherti R."/>
            <person name="Tsui H.-C.T."/>
            <person name="Winkler M.E."/>
        </authorList>
    </citation>
    <scope>NUCLEOTIDE SEQUENCE</scope>
</reference>
<gene>
    <name evidence="1" type="ORF">METZ01_LOCUS478983</name>
</gene>
<dbReference type="EMBL" id="UINC01205107">
    <property type="protein sequence ID" value="SVE26129.1"/>
    <property type="molecule type" value="Genomic_DNA"/>
</dbReference>
<organism evidence="1">
    <name type="scientific">marine metagenome</name>
    <dbReference type="NCBI Taxonomy" id="408172"/>
    <lineage>
        <taxon>unclassified sequences</taxon>
        <taxon>metagenomes</taxon>
        <taxon>ecological metagenomes</taxon>
    </lineage>
</organism>